<feature type="transmembrane region" description="Helical" evidence="20">
    <location>
        <begin position="1143"/>
        <end position="1168"/>
    </location>
</feature>
<gene>
    <name evidence="24" type="ORF">MSPICULIGERA_LOCUS13580</name>
</gene>
<feature type="active site" description="Proton acceptor" evidence="17">
    <location>
        <position position="413"/>
    </location>
</feature>
<evidence type="ECO:0000256" key="3">
    <source>
        <dbReference type="ARBA" id="ARBA00010136"/>
    </source>
</evidence>
<comment type="cofactor">
    <cofactor evidence="18">
        <name>Zn(2+)</name>
        <dbReference type="ChEBI" id="CHEBI:29105"/>
    </cofactor>
    <text evidence="18">Binds 1 zinc ion per subunit.</text>
</comment>
<name>A0AA36G1Z2_9BILA</name>
<feature type="transmembrane region" description="Helical" evidence="20">
    <location>
        <begin position="1033"/>
        <end position="1052"/>
    </location>
</feature>
<keyword evidence="4" id="KW-0031">Aminopeptidase</keyword>
<evidence type="ECO:0000256" key="14">
    <source>
        <dbReference type="ARBA" id="ARBA00023136"/>
    </source>
</evidence>
<keyword evidence="13" id="KW-0482">Metalloprotease</keyword>
<feature type="transmembrane region" description="Helical" evidence="20">
    <location>
        <begin position="1180"/>
        <end position="1199"/>
    </location>
</feature>
<evidence type="ECO:0000256" key="5">
    <source>
        <dbReference type="ARBA" id="ARBA00022475"/>
    </source>
</evidence>
<dbReference type="Gene3D" id="1.10.390.10">
    <property type="entry name" value="Neutral Protease Domain 2"/>
    <property type="match status" value="1"/>
</dbReference>
<dbReference type="InterPro" id="IPR001930">
    <property type="entry name" value="Peptidase_M1"/>
</dbReference>
<feature type="domain" description="ERAP1-like C-terminal" evidence="22">
    <location>
        <begin position="639"/>
        <end position="963"/>
    </location>
</feature>
<feature type="binding site" evidence="18">
    <location>
        <position position="435"/>
    </location>
    <ligand>
        <name>Zn(2+)</name>
        <dbReference type="ChEBI" id="CHEBI:29105"/>
        <note>catalytic</note>
    </ligand>
</feature>
<evidence type="ECO:0000313" key="25">
    <source>
        <dbReference type="Proteomes" id="UP001177023"/>
    </source>
</evidence>
<dbReference type="SUPFAM" id="SSF55486">
    <property type="entry name" value="Metalloproteases ('zincins'), catalytic domain"/>
    <property type="match status" value="1"/>
</dbReference>
<dbReference type="SUPFAM" id="SSF63737">
    <property type="entry name" value="Leukotriene A4 hydrolase N-terminal domain"/>
    <property type="match status" value="1"/>
</dbReference>
<comment type="caution">
    <text evidence="24">The sequence shown here is derived from an EMBL/GenBank/DDBJ whole genome shotgun (WGS) entry which is preliminary data.</text>
</comment>
<dbReference type="Pfam" id="PF11838">
    <property type="entry name" value="ERAP1_C"/>
    <property type="match status" value="1"/>
</dbReference>
<dbReference type="GO" id="GO:0006508">
    <property type="term" value="P:proteolysis"/>
    <property type="evidence" value="ECO:0007669"/>
    <property type="project" value="UniProtKB-KW"/>
</dbReference>
<keyword evidence="11" id="KW-0735">Signal-anchor</keyword>
<reference evidence="24" key="1">
    <citation type="submission" date="2023-06" db="EMBL/GenBank/DDBJ databases">
        <authorList>
            <person name="Delattre M."/>
        </authorList>
    </citation>
    <scope>NUCLEOTIDE SEQUENCE</scope>
    <source>
        <strain evidence="24">AF72</strain>
    </source>
</reference>
<keyword evidence="12 20" id="KW-1133">Transmembrane helix</keyword>
<feature type="non-terminal residue" evidence="24">
    <location>
        <position position="1293"/>
    </location>
</feature>
<comment type="similarity">
    <text evidence="3">Belongs to the peptidase M1 family.</text>
</comment>
<feature type="binding site" evidence="18">
    <location>
        <position position="412"/>
    </location>
    <ligand>
        <name>Zn(2+)</name>
        <dbReference type="ChEBI" id="CHEBI:29105"/>
        <note>catalytic</note>
    </ligand>
</feature>
<dbReference type="PANTHER" id="PTHR11533:SF299">
    <property type="entry name" value="AMINOPEPTIDASE"/>
    <property type="match status" value="1"/>
</dbReference>
<evidence type="ECO:0000256" key="1">
    <source>
        <dbReference type="ARBA" id="ARBA00004236"/>
    </source>
</evidence>
<feature type="domain" description="Aminopeptidase N-like N-terminal" evidence="23">
    <location>
        <begin position="116"/>
        <end position="300"/>
    </location>
</feature>
<evidence type="ECO:0000256" key="20">
    <source>
        <dbReference type="SAM" id="Phobius"/>
    </source>
</evidence>
<feature type="transmembrane region" description="Helical" evidence="20">
    <location>
        <begin position="42"/>
        <end position="68"/>
    </location>
</feature>
<protein>
    <recommendedName>
        <fullName evidence="26">Aminopeptidase</fullName>
    </recommendedName>
</protein>
<comment type="subcellular location">
    <subcellularLocation>
        <location evidence="1">Cell membrane</location>
    </subcellularLocation>
    <subcellularLocation>
        <location evidence="2">Membrane</location>
        <topology evidence="2">Single-pass type II membrane protein</topology>
    </subcellularLocation>
</comment>
<dbReference type="Gene3D" id="1.25.50.20">
    <property type="match status" value="1"/>
</dbReference>
<evidence type="ECO:0000256" key="8">
    <source>
        <dbReference type="ARBA" id="ARBA00022723"/>
    </source>
</evidence>
<evidence type="ECO:0000256" key="16">
    <source>
        <dbReference type="ARBA" id="ARBA00023180"/>
    </source>
</evidence>
<dbReference type="GO" id="GO:0043171">
    <property type="term" value="P:peptide catabolic process"/>
    <property type="evidence" value="ECO:0007669"/>
    <property type="project" value="TreeGrafter"/>
</dbReference>
<evidence type="ECO:0000256" key="2">
    <source>
        <dbReference type="ARBA" id="ARBA00004606"/>
    </source>
</evidence>
<evidence type="ECO:0000256" key="13">
    <source>
        <dbReference type="ARBA" id="ARBA00023049"/>
    </source>
</evidence>
<evidence type="ECO:0000259" key="21">
    <source>
        <dbReference type="Pfam" id="PF01433"/>
    </source>
</evidence>
<feature type="transmembrane region" description="Helical" evidence="20">
    <location>
        <begin position="1000"/>
        <end position="1021"/>
    </location>
</feature>
<dbReference type="GO" id="GO:0070006">
    <property type="term" value="F:metalloaminopeptidase activity"/>
    <property type="evidence" value="ECO:0007669"/>
    <property type="project" value="TreeGrafter"/>
</dbReference>
<evidence type="ECO:0000256" key="12">
    <source>
        <dbReference type="ARBA" id="ARBA00022989"/>
    </source>
</evidence>
<dbReference type="PANTHER" id="PTHR11533">
    <property type="entry name" value="PROTEASE M1 ZINC METALLOPROTEASE"/>
    <property type="match status" value="1"/>
</dbReference>
<feature type="transmembrane region" description="Helical" evidence="20">
    <location>
        <begin position="1087"/>
        <end position="1107"/>
    </location>
</feature>
<evidence type="ECO:0000256" key="19">
    <source>
        <dbReference type="PIRSR" id="PIRSR634016-4"/>
    </source>
</evidence>
<dbReference type="GO" id="GO:0005737">
    <property type="term" value="C:cytoplasm"/>
    <property type="evidence" value="ECO:0007669"/>
    <property type="project" value="TreeGrafter"/>
</dbReference>
<dbReference type="FunFam" id="2.60.40.1730:FF:000012">
    <property type="entry name" value="Aminopeptidase N"/>
    <property type="match status" value="1"/>
</dbReference>
<keyword evidence="9" id="KW-0378">Hydrolase</keyword>
<keyword evidence="8 18" id="KW-0479">Metal-binding</keyword>
<keyword evidence="16" id="KW-0325">Glycoprotein</keyword>
<dbReference type="GO" id="GO:0008270">
    <property type="term" value="F:zinc ion binding"/>
    <property type="evidence" value="ECO:0007669"/>
    <property type="project" value="InterPro"/>
</dbReference>
<evidence type="ECO:0000256" key="4">
    <source>
        <dbReference type="ARBA" id="ARBA00022438"/>
    </source>
</evidence>
<dbReference type="FunFam" id="1.25.50.20:FF:000001">
    <property type="entry name" value="Aminopeptidase"/>
    <property type="match status" value="1"/>
</dbReference>
<evidence type="ECO:0000256" key="17">
    <source>
        <dbReference type="PIRSR" id="PIRSR634016-1"/>
    </source>
</evidence>
<evidence type="ECO:0000259" key="23">
    <source>
        <dbReference type="Pfam" id="PF17900"/>
    </source>
</evidence>
<evidence type="ECO:0000256" key="11">
    <source>
        <dbReference type="ARBA" id="ARBA00022968"/>
    </source>
</evidence>
<feature type="site" description="Transition state stabilizer" evidence="19">
    <location>
        <position position="498"/>
    </location>
</feature>
<evidence type="ECO:0000259" key="22">
    <source>
        <dbReference type="Pfam" id="PF11838"/>
    </source>
</evidence>
<feature type="domain" description="Peptidase M1 membrane alanine aminopeptidase" evidence="21">
    <location>
        <begin position="340"/>
        <end position="547"/>
    </location>
</feature>
<accession>A0AA36G1Z2</accession>
<dbReference type="EMBL" id="CATQJA010002637">
    <property type="protein sequence ID" value="CAJ0575266.1"/>
    <property type="molecule type" value="Genomic_DNA"/>
</dbReference>
<evidence type="ECO:0008006" key="26">
    <source>
        <dbReference type="Google" id="ProtNLM"/>
    </source>
</evidence>
<evidence type="ECO:0000313" key="24">
    <source>
        <dbReference type="EMBL" id="CAJ0575266.1"/>
    </source>
</evidence>
<feature type="transmembrane region" description="Helical" evidence="20">
    <location>
        <begin position="1219"/>
        <end position="1239"/>
    </location>
</feature>
<keyword evidence="15" id="KW-1015">Disulfide bond</keyword>
<proteinExistence type="inferred from homology"/>
<evidence type="ECO:0000256" key="18">
    <source>
        <dbReference type="PIRSR" id="PIRSR634016-3"/>
    </source>
</evidence>
<keyword evidence="25" id="KW-1185">Reference proteome</keyword>
<keyword evidence="10 18" id="KW-0862">Zinc</keyword>
<dbReference type="GO" id="GO:0005615">
    <property type="term" value="C:extracellular space"/>
    <property type="evidence" value="ECO:0007669"/>
    <property type="project" value="TreeGrafter"/>
</dbReference>
<dbReference type="InterPro" id="IPR027268">
    <property type="entry name" value="Peptidase_M4/M1_CTD_sf"/>
</dbReference>
<evidence type="ECO:0000256" key="10">
    <source>
        <dbReference type="ARBA" id="ARBA00022833"/>
    </source>
</evidence>
<dbReference type="Proteomes" id="UP001177023">
    <property type="component" value="Unassembled WGS sequence"/>
</dbReference>
<dbReference type="InterPro" id="IPR024571">
    <property type="entry name" value="ERAP1-like_C_dom"/>
</dbReference>
<feature type="binding site" evidence="18">
    <location>
        <position position="416"/>
    </location>
    <ligand>
        <name>Zn(2+)</name>
        <dbReference type="ChEBI" id="CHEBI:29105"/>
        <note>catalytic</note>
    </ligand>
</feature>
<dbReference type="Pfam" id="PF01433">
    <property type="entry name" value="Peptidase_M1"/>
    <property type="match status" value="1"/>
</dbReference>
<dbReference type="Gene3D" id="2.60.40.1910">
    <property type="match status" value="1"/>
</dbReference>
<evidence type="ECO:0000256" key="6">
    <source>
        <dbReference type="ARBA" id="ARBA00022670"/>
    </source>
</evidence>
<dbReference type="GO" id="GO:0005886">
    <property type="term" value="C:plasma membrane"/>
    <property type="evidence" value="ECO:0007669"/>
    <property type="project" value="UniProtKB-SubCell"/>
</dbReference>
<keyword evidence="14 20" id="KW-0472">Membrane</keyword>
<dbReference type="Pfam" id="PF17900">
    <property type="entry name" value="Peptidase_M1_N"/>
    <property type="match status" value="1"/>
</dbReference>
<dbReference type="GO" id="GO:0042277">
    <property type="term" value="F:peptide binding"/>
    <property type="evidence" value="ECO:0007669"/>
    <property type="project" value="TreeGrafter"/>
</dbReference>
<keyword evidence="5" id="KW-1003">Cell membrane</keyword>
<sequence length="1293" mass="147233">MPTPTTVKLLVDETNEENKLASPADHVWNDPRLPHNRRKSTGCAAICAVAGVMFLLGVAIGVAVYTYLTPGAFSELLSIGDADDDGDSSDEDFENRVEQDCPDFPWDEIRLPIDVVPEHYNITIHPDIEDQTLTGQVTIDLRVTNQTSVIVLHASRLNLSSFYINVNNKKVDAEHTSCNLLQQWAFTLENPIEEDDEVVLGMEYDGKVLADMHGLYISTHHDVKGRSWKSVASQFEPTHARKAFPCFDEPNMKATFQLSVVRGPHYVTRSNMNLRVSRERAEDGLYIDVFERSVKMSTYLLAVAVLDNYDYMKRLTKSTQEPIEVRLYAPRDVLKGQADFGLDVAVRALEYFEDYFNISYPLEKVDLLALDDFAEGAMENWGLVTFRDSALLYNEETCSTLNKEHIALVICHEIAHQWFGNLVTMDWWNDLWLNEGFANYMEYRCVDHLFPSWNIMTRFYAENSGSAMDPDGLTSSRPINAGLQNTTNIMSLFDAISYHKAAAIIHMLQGLAGEWYFQKALIEYLNKYKYDNAKGEELWRVVEKHASLPHGVTIENLAEAFTTQVGYPLVQIGLVNNDEEILVHNQTRFLFNNDDEDEDDLEWPIPVHIRTDEKDEAQLKWLRPGEQKVHWRLDSPAKWVIANTGGVGYFKVLYDRKIYKELGKQLEGDHTEISAIDRTMLITDAFDFTKVGLLDVSTYMDLIQYAKDERDRMAWSVINQQLKQLEDLLSETDYLHLFRDFQRSLIVKIYDEVDWDDDEDDDSDSDEKDPSRTGFRQTILTLACRLGHGDCAKQAVIRFNQWSVLGKKAAPELQNVIYEEGVKAGDTGTWEKTYAAYQKATAPNEKQSLMEGLAATKDPKLVHRLLRMTLDPSAIKANNVHRAFSALAENELSRTAAWRFFKINYDEFEKRLGAGSNLLFACIRGLVEKTNTRHDLDELKEFLAAKKLDNNKMKMRQLYENIEVNIQWRELNEDKFEEYLHEMSEDKELRRPLASKKDMFLWWAVNVSAGFFLSGAHNVLFFASDIHTPVIHFMHHASTAVFLFLFSLAGIIPKHPPLPIKEFAIPVAAKVLETFLSSIVHSQNRTGGLYVLRIFDVMTTVAIVYWGKQFGLSDKEKPANKHLLLLGLATSLSWLEFGQMEYTFFSFICSPLLALARAYSILSVWRLAQKLRPPSLDLLTMYYCGLTALALALPALISFSSRTVEVTASWESIDTVLMYLSPIFMASALYSELWLCLVAGPKTFQVAEHGKYFLASLGQWIIQNMAHPSILALIGKILFVGSAVRAVAHGFAE</sequence>
<dbReference type="InterPro" id="IPR045357">
    <property type="entry name" value="Aminopeptidase_N-like_N"/>
</dbReference>
<dbReference type="CDD" id="cd09601">
    <property type="entry name" value="M1_APN-Q_like"/>
    <property type="match status" value="1"/>
</dbReference>
<keyword evidence="6" id="KW-0645">Protease</keyword>
<dbReference type="InterPro" id="IPR050344">
    <property type="entry name" value="Peptidase_M1_aminopeptidases"/>
</dbReference>
<dbReference type="InterPro" id="IPR014782">
    <property type="entry name" value="Peptidase_M1_dom"/>
</dbReference>
<dbReference type="PRINTS" id="PR00756">
    <property type="entry name" value="ALADIPTASE"/>
</dbReference>
<dbReference type="FunFam" id="1.10.390.10:FF:000006">
    <property type="entry name" value="Puromycin-sensitive aminopeptidase"/>
    <property type="match status" value="1"/>
</dbReference>
<dbReference type="InterPro" id="IPR042097">
    <property type="entry name" value="Aminopeptidase_N-like_N_sf"/>
</dbReference>
<evidence type="ECO:0000256" key="7">
    <source>
        <dbReference type="ARBA" id="ARBA00022692"/>
    </source>
</evidence>
<keyword evidence="7 20" id="KW-0812">Transmembrane</keyword>
<dbReference type="Gene3D" id="2.60.40.1730">
    <property type="entry name" value="tricorn interacting facor f3 domain"/>
    <property type="match status" value="1"/>
</dbReference>
<dbReference type="InterPro" id="IPR034016">
    <property type="entry name" value="M1_APN-typ"/>
</dbReference>
<evidence type="ECO:0000256" key="9">
    <source>
        <dbReference type="ARBA" id="ARBA00022801"/>
    </source>
</evidence>
<organism evidence="24 25">
    <name type="scientific">Mesorhabditis spiculigera</name>
    <dbReference type="NCBI Taxonomy" id="96644"/>
    <lineage>
        <taxon>Eukaryota</taxon>
        <taxon>Metazoa</taxon>
        <taxon>Ecdysozoa</taxon>
        <taxon>Nematoda</taxon>
        <taxon>Chromadorea</taxon>
        <taxon>Rhabditida</taxon>
        <taxon>Rhabditina</taxon>
        <taxon>Rhabditomorpha</taxon>
        <taxon>Rhabditoidea</taxon>
        <taxon>Rhabditidae</taxon>
        <taxon>Mesorhabditinae</taxon>
        <taxon>Mesorhabditis</taxon>
    </lineage>
</organism>
<evidence type="ECO:0000256" key="15">
    <source>
        <dbReference type="ARBA" id="ARBA00023157"/>
    </source>
</evidence>